<evidence type="ECO:0000256" key="2">
    <source>
        <dbReference type="ARBA" id="ARBA00022989"/>
    </source>
</evidence>
<feature type="transmembrane region" description="Helical" evidence="4">
    <location>
        <begin position="312"/>
        <end position="334"/>
    </location>
</feature>
<feature type="transmembrane region" description="Helical" evidence="4">
    <location>
        <begin position="53"/>
        <end position="74"/>
    </location>
</feature>
<dbReference type="Pfam" id="PF07690">
    <property type="entry name" value="MFS_1"/>
    <property type="match status" value="1"/>
</dbReference>
<dbReference type="PANTHER" id="PTHR23523">
    <property type="match status" value="1"/>
</dbReference>
<dbReference type="InterPro" id="IPR036259">
    <property type="entry name" value="MFS_trans_sf"/>
</dbReference>
<dbReference type="Gene3D" id="1.20.1250.20">
    <property type="entry name" value="MFS general substrate transporter like domains"/>
    <property type="match status" value="2"/>
</dbReference>
<feature type="transmembrane region" description="Helical" evidence="4">
    <location>
        <begin position="172"/>
        <end position="194"/>
    </location>
</feature>
<gene>
    <name evidence="5" type="ORF">BBB56_18210</name>
</gene>
<dbReference type="GO" id="GO:0022857">
    <property type="term" value="F:transmembrane transporter activity"/>
    <property type="evidence" value="ECO:0007669"/>
    <property type="project" value="InterPro"/>
</dbReference>
<feature type="transmembrane region" description="Helical" evidence="4">
    <location>
        <begin position="86"/>
        <end position="103"/>
    </location>
</feature>
<protein>
    <submittedName>
        <fullName evidence="5">MFS transporter</fullName>
    </submittedName>
</protein>
<dbReference type="CDD" id="cd17339">
    <property type="entry name" value="MFS_NIMT_CynX_like"/>
    <property type="match status" value="1"/>
</dbReference>
<keyword evidence="1 4" id="KW-0812">Transmembrane</keyword>
<feature type="transmembrane region" description="Helical" evidence="4">
    <location>
        <begin position="109"/>
        <end position="131"/>
    </location>
</feature>
<accession>A0A3N4NKF2</accession>
<name>A0A3N4NKF2_9GAMM</name>
<sequence>MSLQQISATRASRFTQSGFFLLVLLLTAANLRAPITAVGPVLENIRHAFGLSAAAAGFFNFIPLILFALLAPVASLAGNRFGLERSLWSALLLITSGSVARWFPSEIMLWAGTLMLSAGIAAANVLLPPLIKRDFTQHTAKYIGLYAATMSLTASFASGIAVPLAAVSSADWRLSLGVWAIPGMIALLAWLPLLSSRAASPTHSVQPASAVTVSSPWRSAIGWQVSLFMGLQSLAFYTLIDWFTPYAQATGFSQAEAGWLLFLYQAIAIVANLGCMVALKRLRDARVTAFIASAAIFCGVTGLLLLPVLAALWLTIAGLGAGASLVLCLSLFNLRARDHRQASQLSGMAQCIGYALAATGPLCFGMLHELSASWTLPLALLAVTSLLQMVLAPLASSARQMS</sequence>
<dbReference type="SUPFAM" id="SSF103473">
    <property type="entry name" value="MFS general substrate transporter"/>
    <property type="match status" value="1"/>
</dbReference>
<evidence type="ECO:0000313" key="6">
    <source>
        <dbReference type="Proteomes" id="UP000281332"/>
    </source>
</evidence>
<feature type="transmembrane region" description="Helical" evidence="4">
    <location>
        <begin position="346"/>
        <end position="368"/>
    </location>
</feature>
<comment type="caution">
    <text evidence="5">The sequence shown here is derived from an EMBL/GenBank/DDBJ whole genome shotgun (WGS) entry which is preliminary data.</text>
</comment>
<feature type="transmembrane region" description="Helical" evidence="4">
    <location>
        <begin position="143"/>
        <end position="166"/>
    </location>
</feature>
<dbReference type="InterPro" id="IPR011701">
    <property type="entry name" value="MFS"/>
</dbReference>
<evidence type="ECO:0000256" key="3">
    <source>
        <dbReference type="ARBA" id="ARBA00023136"/>
    </source>
</evidence>
<keyword evidence="6" id="KW-1185">Reference proteome</keyword>
<evidence type="ECO:0000256" key="4">
    <source>
        <dbReference type="SAM" id="Phobius"/>
    </source>
</evidence>
<feature type="transmembrane region" description="Helical" evidence="4">
    <location>
        <begin position="221"/>
        <end position="240"/>
    </location>
</feature>
<feature type="transmembrane region" description="Helical" evidence="4">
    <location>
        <begin position="374"/>
        <end position="395"/>
    </location>
</feature>
<feature type="transmembrane region" description="Helical" evidence="4">
    <location>
        <begin position="260"/>
        <end position="279"/>
    </location>
</feature>
<organism evidence="5 6">
    <name type="scientific">Candidatus Pantoea deserta</name>
    <dbReference type="NCBI Taxonomy" id="1869313"/>
    <lineage>
        <taxon>Bacteria</taxon>
        <taxon>Pseudomonadati</taxon>
        <taxon>Pseudomonadota</taxon>
        <taxon>Gammaproteobacteria</taxon>
        <taxon>Enterobacterales</taxon>
        <taxon>Erwiniaceae</taxon>
        <taxon>Pantoea</taxon>
    </lineage>
</organism>
<dbReference type="Proteomes" id="UP000281332">
    <property type="component" value="Unassembled WGS sequence"/>
</dbReference>
<dbReference type="InterPro" id="IPR052524">
    <property type="entry name" value="MFS_Cyanate_Porter"/>
</dbReference>
<feature type="transmembrane region" description="Helical" evidence="4">
    <location>
        <begin position="286"/>
        <end position="306"/>
    </location>
</feature>
<dbReference type="PANTHER" id="PTHR23523:SF2">
    <property type="entry name" value="2-NITROIMIDAZOLE TRANSPORTER"/>
    <property type="match status" value="1"/>
</dbReference>
<dbReference type="AlphaFoldDB" id="A0A3N4NKF2"/>
<evidence type="ECO:0000256" key="1">
    <source>
        <dbReference type="ARBA" id="ARBA00022692"/>
    </source>
</evidence>
<keyword evidence="2 4" id="KW-1133">Transmembrane helix</keyword>
<dbReference type="EMBL" id="RMVG01000016">
    <property type="protein sequence ID" value="RPD96872.1"/>
    <property type="molecule type" value="Genomic_DNA"/>
</dbReference>
<keyword evidence="3 4" id="KW-0472">Membrane</keyword>
<dbReference type="OrthoDB" id="5317164at2"/>
<proteinExistence type="predicted"/>
<dbReference type="RefSeq" id="WP_123802328.1">
    <property type="nucleotide sequence ID" value="NZ_RMVG01000016.1"/>
</dbReference>
<evidence type="ECO:0000313" key="5">
    <source>
        <dbReference type="EMBL" id="RPD96872.1"/>
    </source>
</evidence>
<reference evidence="5 6" key="1">
    <citation type="submission" date="2018-11" db="EMBL/GenBank/DDBJ databases">
        <title>Whole genome sequencing of Pantoea sp. RIT388.</title>
        <authorList>
            <person name="Gan H.M."/>
            <person name="Hudson A.O."/>
        </authorList>
    </citation>
    <scope>NUCLEOTIDE SEQUENCE [LARGE SCALE GENOMIC DNA]</scope>
    <source>
        <strain evidence="5 6">RIT388</strain>
    </source>
</reference>